<evidence type="ECO:0000313" key="3">
    <source>
        <dbReference type="Proteomes" id="UP000022141"/>
    </source>
</evidence>
<evidence type="ECO:0000256" key="1">
    <source>
        <dbReference type="SAM" id="MobiDB-lite"/>
    </source>
</evidence>
<proteinExistence type="predicted"/>
<reference evidence="2" key="1">
    <citation type="submission" date="2014-02" db="EMBL/GenBank/DDBJ databases">
        <title>Expanding our view of genomic diversity in Candidatus Accumulibacter clades.</title>
        <authorList>
            <person name="Skennerton C.T."/>
            <person name="Barr J.J."/>
            <person name="Slater F.R."/>
            <person name="Bond P.L."/>
            <person name="Tyson G.W."/>
        </authorList>
    </citation>
    <scope>NUCLEOTIDE SEQUENCE [LARGE SCALE GENOMIC DNA]</scope>
</reference>
<dbReference type="EMBL" id="JEMY01000067">
    <property type="protein sequence ID" value="EXI84556.1"/>
    <property type="molecule type" value="Genomic_DNA"/>
</dbReference>
<dbReference type="Proteomes" id="UP000022141">
    <property type="component" value="Unassembled WGS sequence"/>
</dbReference>
<gene>
    <name evidence="2" type="ORF">AW11_03794</name>
</gene>
<organism evidence="2 3">
    <name type="scientific">Accumulibacter regalis</name>
    <dbReference type="NCBI Taxonomy" id="522306"/>
    <lineage>
        <taxon>Bacteria</taxon>
        <taxon>Pseudomonadati</taxon>
        <taxon>Pseudomonadota</taxon>
        <taxon>Betaproteobacteria</taxon>
        <taxon>Candidatus Accumulibacter</taxon>
    </lineage>
</organism>
<keyword evidence="3" id="KW-1185">Reference proteome</keyword>
<feature type="region of interest" description="Disordered" evidence="1">
    <location>
        <begin position="120"/>
        <end position="139"/>
    </location>
</feature>
<comment type="caution">
    <text evidence="2">The sequence shown here is derived from an EMBL/GenBank/DDBJ whole genome shotgun (WGS) entry which is preliminary data.</text>
</comment>
<sequence>MGQPSCIVPPVGRQVGAQALAVVAMLGGKELQQAQVQGAVAVGGLQTSGGVEPDDVAQRAPRLTSAGCRRQGVCCRLRRRGRSWQPAQQRFVELIGAHRLGEVVVHSRVEAASPVLVESVGGDGNDRQQFPSGKPADRPACGEAVDYRHLHVHQHQRVVAAAGPCACGEPVDRLLTVADSVDLQPDRS</sequence>
<name>A0A011PAC9_ACCRE</name>
<accession>A0A011PAC9</accession>
<dbReference type="AntiFam" id="ANF00160">
    <property type="entry name" value="Shadow ORF (opposite NIK1)"/>
</dbReference>
<evidence type="ECO:0000313" key="2">
    <source>
        <dbReference type="EMBL" id="EXI84556.1"/>
    </source>
</evidence>
<protein>
    <submittedName>
        <fullName evidence="2">Uncharacterized protein</fullName>
    </submittedName>
</protein>
<dbReference type="AlphaFoldDB" id="A0A011PAC9"/>